<proteinExistence type="predicted"/>
<protein>
    <submittedName>
        <fullName evidence="1">Uncharacterized protein</fullName>
    </submittedName>
</protein>
<dbReference type="AlphaFoldDB" id="A0A4C1ZC70"/>
<comment type="caution">
    <text evidence="1">The sequence shown here is derived from an EMBL/GenBank/DDBJ whole genome shotgun (WGS) entry which is preliminary data.</text>
</comment>
<sequence length="155" mass="17595">MNSWLEAPATSKDRRRRKTCHEDRVSGDRVFGKLWKLRCWKRKSRRNTRSGFPVAVSSRGIFTVNNHIWSFQNGQACVSLLTDSTGARDACNDCTMGKSVVSSDRFGEIRISRTSPVFLRRTAGKDIGCRASLTRFLKRAPKTWPGNVLCEVRTL</sequence>
<dbReference type="Proteomes" id="UP000299102">
    <property type="component" value="Unassembled WGS sequence"/>
</dbReference>
<reference evidence="1 2" key="1">
    <citation type="journal article" date="2019" name="Commun. Biol.">
        <title>The bagworm genome reveals a unique fibroin gene that provides high tensile strength.</title>
        <authorList>
            <person name="Kono N."/>
            <person name="Nakamura H."/>
            <person name="Ohtoshi R."/>
            <person name="Tomita M."/>
            <person name="Numata K."/>
            <person name="Arakawa K."/>
        </authorList>
    </citation>
    <scope>NUCLEOTIDE SEQUENCE [LARGE SCALE GENOMIC DNA]</scope>
</reference>
<accession>A0A4C1ZC70</accession>
<evidence type="ECO:0000313" key="2">
    <source>
        <dbReference type="Proteomes" id="UP000299102"/>
    </source>
</evidence>
<evidence type="ECO:0000313" key="1">
    <source>
        <dbReference type="EMBL" id="GBP84539.1"/>
    </source>
</evidence>
<name>A0A4C1ZC70_EUMVA</name>
<dbReference type="EMBL" id="BGZK01001685">
    <property type="protein sequence ID" value="GBP84539.1"/>
    <property type="molecule type" value="Genomic_DNA"/>
</dbReference>
<gene>
    <name evidence="1" type="ORF">EVAR_66847_1</name>
</gene>
<keyword evidence="2" id="KW-1185">Reference proteome</keyword>
<organism evidence="1 2">
    <name type="scientific">Eumeta variegata</name>
    <name type="common">Bagworm moth</name>
    <name type="synonym">Eumeta japonica</name>
    <dbReference type="NCBI Taxonomy" id="151549"/>
    <lineage>
        <taxon>Eukaryota</taxon>
        <taxon>Metazoa</taxon>
        <taxon>Ecdysozoa</taxon>
        <taxon>Arthropoda</taxon>
        <taxon>Hexapoda</taxon>
        <taxon>Insecta</taxon>
        <taxon>Pterygota</taxon>
        <taxon>Neoptera</taxon>
        <taxon>Endopterygota</taxon>
        <taxon>Lepidoptera</taxon>
        <taxon>Glossata</taxon>
        <taxon>Ditrysia</taxon>
        <taxon>Tineoidea</taxon>
        <taxon>Psychidae</taxon>
        <taxon>Oiketicinae</taxon>
        <taxon>Eumeta</taxon>
    </lineage>
</organism>